<protein>
    <submittedName>
        <fullName evidence="2">Uncharacterized protein</fullName>
    </submittedName>
</protein>
<proteinExistence type="predicted"/>
<dbReference type="AlphaFoldDB" id="A0A1R1PCR1"/>
<name>A0A1R1PCR1_ZANCU</name>
<feature type="compositionally biased region" description="Basic residues" evidence="1">
    <location>
        <begin position="14"/>
        <end position="25"/>
    </location>
</feature>
<evidence type="ECO:0000313" key="3">
    <source>
        <dbReference type="Proteomes" id="UP000188320"/>
    </source>
</evidence>
<evidence type="ECO:0000313" key="2">
    <source>
        <dbReference type="EMBL" id="OMH78731.1"/>
    </source>
</evidence>
<comment type="caution">
    <text evidence="2">The sequence shown here is derived from an EMBL/GenBank/DDBJ whole genome shotgun (WGS) entry which is preliminary data.</text>
</comment>
<dbReference type="EMBL" id="LSSK01001825">
    <property type="protein sequence ID" value="OMH78731.1"/>
    <property type="molecule type" value="Genomic_DNA"/>
</dbReference>
<gene>
    <name evidence="2" type="ORF">AX774_g7871</name>
</gene>
<reference evidence="3" key="1">
    <citation type="submission" date="2017-01" db="EMBL/GenBank/DDBJ databases">
        <authorList>
            <person name="Wang Y."/>
            <person name="White M."/>
            <person name="Kvist S."/>
            <person name="Moncalvo J.-M."/>
        </authorList>
    </citation>
    <scope>NUCLEOTIDE SEQUENCE [LARGE SCALE GENOMIC DNA]</scope>
    <source>
        <strain evidence="3">COL-18-3</strain>
    </source>
</reference>
<feature type="region of interest" description="Disordered" evidence="1">
    <location>
        <begin position="1"/>
        <end position="25"/>
    </location>
</feature>
<sequence>MISILTAGGGEKRSRGRNARKPKMLKGTKNKCLKGKLNILSKTHNEDEEIVKMRKGAEAERVPSLGSKSSLFKSAIFGSSGSKSTLNPKAIFGGSDYTLFNWAGITNRNSVKNASSPNTQAHTYGILCNNKKSEKSSRKDKKAVRFSENVGLKDVISNPLDYNGSIDPLRRQYMTGDCAYADVLYLDINKEKGVLSFNGADLDKSVVEKLKSGLPVTNILKQREIQEEAKKINLGFEMSPVSNTNLVAMQNYCSMTSSFAVRETQFRKESQLGCTGDLETPTSQPLLNLMKPQRKGQNKQFNTQVPIYAVDNDDDTISIMSLTLSDLSLSDQEIEDIVSKGPRIILKSTSTVDFSILDSAVESMRNTSKAEKIGALHFQLIDGPTKRYSKALALNKKRDRDNSTYTWKDGLVHISTKNPTQDSSCSFSDTLNDVLVEVKNAGVFDIDDLMKAVLEQSYAKEDEAKSNLYYNP</sequence>
<keyword evidence="3" id="KW-1185">Reference proteome</keyword>
<accession>A0A1R1PCR1</accession>
<dbReference type="Proteomes" id="UP000188320">
    <property type="component" value="Unassembled WGS sequence"/>
</dbReference>
<organism evidence="2 3">
    <name type="scientific">Zancudomyces culisetae</name>
    <name type="common">Gut fungus</name>
    <name type="synonym">Smittium culisetae</name>
    <dbReference type="NCBI Taxonomy" id="1213189"/>
    <lineage>
        <taxon>Eukaryota</taxon>
        <taxon>Fungi</taxon>
        <taxon>Fungi incertae sedis</taxon>
        <taxon>Zoopagomycota</taxon>
        <taxon>Kickxellomycotina</taxon>
        <taxon>Harpellomycetes</taxon>
        <taxon>Harpellales</taxon>
        <taxon>Legeriomycetaceae</taxon>
        <taxon>Zancudomyces</taxon>
    </lineage>
</organism>
<evidence type="ECO:0000256" key="1">
    <source>
        <dbReference type="SAM" id="MobiDB-lite"/>
    </source>
</evidence>